<evidence type="ECO:0000259" key="1">
    <source>
        <dbReference type="PROSITE" id="PS51192"/>
    </source>
</evidence>
<protein>
    <submittedName>
        <fullName evidence="2">Type I-D CRISPR-associated helicase Cas3</fullName>
    </submittedName>
</protein>
<dbReference type="Gene3D" id="3.40.50.300">
    <property type="entry name" value="P-loop containing nucleotide triphosphate hydrolases"/>
    <property type="match status" value="1"/>
</dbReference>
<name>A0ABR8CFX6_9CYAN</name>
<proteinExistence type="predicted"/>
<dbReference type="InterPro" id="IPR027417">
    <property type="entry name" value="P-loop_NTPase"/>
</dbReference>
<reference evidence="2 3" key="1">
    <citation type="journal article" date="2020" name="ISME J.">
        <title>Comparative genomics reveals insights into cyanobacterial evolution and habitat adaptation.</title>
        <authorList>
            <person name="Chen M.Y."/>
            <person name="Teng W.K."/>
            <person name="Zhao L."/>
            <person name="Hu C.X."/>
            <person name="Zhou Y.K."/>
            <person name="Han B.P."/>
            <person name="Song L.R."/>
            <person name="Shu W.S."/>
        </authorList>
    </citation>
    <scope>NUCLEOTIDE SEQUENCE [LARGE SCALE GENOMIC DNA]</scope>
    <source>
        <strain evidence="2 3">FACHB-1050</strain>
    </source>
</reference>
<dbReference type="PROSITE" id="PS51192">
    <property type="entry name" value="HELICASE_ATP_BIND_1"/>
    <property type="match status" value="1"/>
</dbReference>
<comment type="caution">
    <text evidence="2">The sequence shown here is derived from an EMBL/GenBank/DDBJ whole genome shotgun (WGS) entry which is preliminary data.</text>
</comment>
<dbReference type="InterPro" id="IPR006935">
    <property type="entry name" value="Helicase/UvrB_N"/>
</dbReference>
<feature type="domain" description="Helicase ATP-binding" evidence="1">
    <location>
        <begin position="54"/>
        <end position="253"/>
    </location>
</feature>
<dbReference type="Pfam" id="PF04851">
    <property type="entry name" value="ResIII"/>
    <property type="match status" value="1"/>
</dbReference>
<accession>A0ABR8CFX6</accession>
<dbReference type="NCBIfam" id="TIGR03158">
    <property type="entry name" value="cas3_cyano"/>
    <property type="match status" value="1"/>
</dbReference>
<gene>
    <name evidence="2" type="primary">cas3</name>
    <name evidence="2" type="ORF">H6G05_21980</name>
</gene>
<evidence type="ECO:0000313" key="2">
    <source>
        <dbReference type="EMBL" id="MBD2319496.1"/>
    </source>
</evidence>
<sequence>MKTIEIELEPHYELLADLSEVSGRILACVSSPLDHQVKTCQFQKDYDLVLNTFPTGTGKTKAALFHLLNNPKAKTLFIAPTNELIDQHYEDVQEFVKNSKLEHLVCKADARAIRAIDPENELHRQGERFYRLITNPLEFAEQLGIPEEERALRRPIILVTNPDLFYYSLYACYSRLDKRNLFETIFASFEYIIIDEFHYYNAKQLANFLFFLALSLDFGYFQHENRKICLLSATPDEQVYKYLDRLSSQGLQWKEVAPIQVDSNHSRAIRTLAPVKLQFCESDDLDNYLSLKASEIKHRIQNSLDGALISYSLIDVNRAVGHLKKCGLDAEQDFGRITGAVSRKERKQSAKKPLIVATPTVDIGYNFVKQTKTRQNLDFVVFTAKYADEFWQRLGRTGRVLGKPQNDIQSESIALVSSEIFAKLQNQLKTNSSLSRKQLKNLLLSPSLSVFPQKPFLNEYISSYSVLESFRPLYELRQQTRSEERIQEVFERVREIFAPNSKRGYRYYVGSIARFNSLQAAKNNENYSDQLVREFLNSVLFWMNKTNQVDENLFASFKKALKEKKSNSINQIKNYTLEEYYALQSLFSFRDSFQSLSCAVYDPHNVISDCDPVVYYDLFHLLKYYNLRWYKSHKEFLTSFSDGIYVNESDLYCQVTSYKEKEESLIISFALETQHEKELFNRRYCDKPIAINGLKIIATKKKDQSSLSLSPSLTDAIKEQYITCLLFPEQGGALGEIQGKTRNMQTSYPLIAVTFPDSKVVKYHAVIGTNAYILGSRIQRYLYALEKKLEYWIV</sequence>
<dbReference type="EMBL" id="JACJQY010000053">
    <property type="protein sequence ID" value="MBD2319496.1"/>
    <property type="molecule type" value="Genomic_DNA"/>
</dbReference>
<keyword evidence="3" id="KW-1185">Reference proteome</keyword>
<dbReference type="SUPFAM" id="SSF52540">
    <property type="entry name" value="P-loop containing nucleoside triphosphate hydrolases"/>
    <property type="match status" value="1"/>
</dbReference>
<dbReference type="InterPro" id="IPR052511">
    <property type="entry name" value="ATP-dep_Helicase"/>
</dbReference>
<dbReference type="Proteomes" id="UP000618445">
    <property type="component" value="Unassembled WGS sequence"/>
</dbReference>
<organism evidence="2 3">
    <name type="scientific">Phormidium tenue FACHB-1050</name>
    <dbReference type="NCBI Taxonomy" id="2692857"/>
    <lineage>
        <taxon>Bacteria</taxon>
        <taxon>Bacillati</taxon>
        <taxon>Cyanobacteriota</taxon>
        <taxon>Cyanophyceae</taxon>
        <taxon>Oscillatoriophycideae</taxon>
        <taxon>Oscillatoriales</taxon>
        <taxon>Oscillatoriaceae</taxon>
        <taxon>Phormidium</taxon>
    </lineage>
</organism>
<dbReference type="PANTHER" id="PTHR47962:SF5">
    <property type="entry name" value="ATP-DEPENDENT HELICASE LHR-RELATED"/>
    <property type="match status" value="1"/>
</dbReference>
<dbReference type="InterPro" id="IPR014001">
    <property type="entry name" value="Helicase_ATP-bd"/>
</dbReference>
<dbReference type="InterPro" id="IPR017575">
    <property type="entry name" value="CRISPR-assoc_helicase_Cas3"/>
</dbReference>
<evidence type="ECO:0000313" key="3">
    <source>
        <dbReference type="Proteomes" id="UP000618445"/>
    </source>
</evidence>
<dbReference type="SMART" id="SM00487">
    <property type="entry name" value="DEXDc"/>
    <property type="match status" value="1"/>
</dbReference>
<dbReference type="PANTHER" id="PTHR47962">
    <property type="entry name" value="ATP-DEPENDENT HELICASE LHR-RELATED-RELATED"/>
    <property type="match status" value="1"/>
</dbReference>
<dbReference type="RefSeq" id="WP_190581571.1">
    <property type="nucleotide sequence ID" value="NZ_CAWPQU010000049.1"/>
</dbReference>